<dbReference type="PANTHER" id="PTHR43453">
    <property type="entry name" value="RRNA METHYLASE-LIKE"/>
    <property type="match status" value="1"/>
</dbReference>
<gene>
    <name evidence="7 9" type="primary">trmH</name>
    <name evidence="9" type="ORF">RCZ15_23960</name>
    <name evidence="10" type="ORF">RCZ16_11830</name>
</gene>
<feature type="binding site" evidence="7">
    <location>
        <position position="109"/>
    </location>
    <ligand>
        <name>S-adenosyl-L-methionine</name>
        <dbReference type="ChEBI" id="CHEBI:59789"/>
    </ligand>
</feature>
<dbReference type="PANTHER" id="PTHR43453:SF1">
    <property type="entry name" value="TRNA_RRNA METHYLTRANSFERASE SPOU TYPE DOMAIN-CONTAINING PROTEIN"/>
    <property type="match status" value="1"/>
</dbReference>
<dbReference type="Pfam" id="PF00588">
    <property type="entry name" value="SpoU_methylase"/>
    <property type="match status" value="1"/>
</dbReference>
<comment type="caution">
    <text evidence="7">Lacks conserved residue(s) required for the propagation of feature annotation.</text>
</comment>
<evidence type="ECO:0000313" key="11">
    <source>
        <dbReference type="Proteomes" id="UP001207736"/>
    </source>
</evidence>
<keyword evidence="2 7" id="KW-0489">Methyltransferase</keyword>
<dbReference type="SUPFAM" id="SSF75217">
    <property type="entry name" value="alpha/beta knot"/>
    <property type="match status" value="1"/>
</dbReference>
<proteinExistence type="inferred from homology"/>
<dbReference type="EMBL" id="BQKB01000020">
    <property type="protein sequence ID" value="GJM52866.1"/>
    <property type="molecule type" value="Genomic_DNA"/>
</dbReference>
<dbReference type="InterPro" id="IPR029028">
    <property type="entry name" value="Alpha/beta_knot_MTases"/>
</dbReference>
<dbReference type="InterPro" id="IPR029026">
    <property type="entry name" value="tRNA_m1G_MTases_N"/>
</dbReference>
<evidence type="ECO:0000259" key="8">
    <source>
        <dbReference type="Pfam" id="PF00588"/>
    </source>
</evidence>
<evidence type="ECO:0000256" key="3">
    <source>
        <dbReference type="ARBA" id="ARBA00022679"/>
    </source>
</evidence>
<dbReference type="InterPro" id="IPR033671">
    <property type="entry name" value="TrmH"/>
</dbReference>
<evidence type="ECO:0000256" key="7">
    <source>
        <dbReference type="HAMAP-Rule" id="MF_02060"/>
    </source>
</evidence>
<comment type="function">
    <text evidence="7">Catalyzes the 2'-O methylation of guanosine at position 18 in tRNA.</text>
</comment>
<comment type="caution">
    <text evidence="9">The sequence shown here is derived from an EMBL/GenBank/DDBJ whole genome shotgun (WGS) entry which is preliminary data.</text>
</comment>
<evidence type="ECO:0000256" key="1">
    <source>
        <dbReference type="ARBA" id="ARBA00022555"/>
    </source>
</evidence>
<feature type="binding site" evidence="7">
    <location>
        <position position="152"/>
    </location>
    <ligand>
        <name>S-adenosyl-L-methionine</name>
        <dbReference type="ChEBI" id="CHEBI:59789"/>
    </ligand>
</feature>
<dbReference type="Proteomes" id="UP001207736">
    <property type="component" value="Unassembled WGS sequence"/>
</dbReference>
<comment type="similarity">
    <text evidence="7">Belongs to the class IV-like SAM-binding methyltransferase superfamily. RNA methyltransferase TrmH family.</text>
</comment>
<evidence type="ECO:0000313" key="9">
    <source>
        <dbReference type="EMBL" id="GJM51423.1"/>
    </source>
</evidence>
<evidence type="ECO:0000256" key="4">
    <source>
        <dbReference type="ARBA" id="ARBA00022691"/>
    </source>
</evidence>
<keyword evidence="5 7" id="KW-0819">tRNA processing</keyword>
<comment type="catalytic activity">
    <reaction evidence="7">
        <text>guanosine(18) in tRNA + S-adenosyl-L-methionine = 2'-O-methylguanosine(18) in tRNA + S-adenosyl-L-homocysteine + H(+)</text>
        <dbReference type="Rhea" id="RHEA:20077"/>
        <dbReference type="Rhea" id="RHEA-COMP:10190"/>
        <dbReference type="Rhea" id="RHEA-COMP:10192"/>
        <dbReference type="ChEBI" id="CHEBI:15378"/>
        <dbReference type="ChEBI" id="CHEBI:57856"/>
        <dbReference type="ChEBI" id="CHEBI:59789"/>
        <dbReference type="ChEBI" id="CHEBI:74269"/>
        <dbReference type="ChEBI" id="CHEBI:74445"/>
        <dbReference type="EC" id="2.1.1.34"/>
    </reaction>
</comment>
<dbReference type="Proteomes" id="UP001208692">
    <property type="component" value="Unassembled WGS sequence"/>
</dbReference>
<feature type="domain" description="tRNA/rRNA methyltransferase SpoU type" evidence="8">
    <location>
        <begin position="33"/>
        <end position="171"/>
    </location>
</feature>
<dbReference type="Gene3D" id="3.40.1280.10">
    <property type="match status" value="1"/>
</dbReference>
<dbReference type="RefSeq" id="WP_264847795.1">
    <property type="nucleotide sequence ID" value="NZ_BPMA01000079.1"/>
</dbReference>
<accession>A0AAV5B0X9</accession>
<evidence type="ECO:0000313" key="10">
    <source>
        <dbReference type="EMBL" id="GJM52866.1"/>
    </source>
</evidence>
<dbReference type="CDD" id="cd18092">
    <property type="entry name" value="SpoU-like_TrmH"/>
    <property type="match status" value="1"/>
</dbReference>
<dbReference type="HAMAP" id="MF_02060">
    <property type="entry name" value="tRNA_methyltr_TrmH"/>
    <property type="match status" value="1"/>
</dbReference>
<sequence length="219" mass="25273">MTDLKLLTYLENFITEERKNKFTEIISQRTNHFTVAVEDIFQMHNTSAVIRSCDVFGIQNAHLIEQKYGKRLDAQIAMGAQKWVTTHRYSNTNSCINTLKQQGYQIVATTPHLQATLLDDFDISPKSAFFFGTEKSGLSKEVLDKADQYLKIPMVGFTESLNISVCVAIILQQLTEKLRKSDINWHLSDQDMLKTRIEWTKNSIRSLADVLKRYNQLYN</sequence>
<evidence type="ECO:0000313" key="12">
    <source>
        <dbReference type="Proteomes" id="UP001208692"/>
    </source>
</evidence>
<dbReference type="InterPro" id="IPR001537">
    <property type="entry name" value="SpoU_MeTrfase"/>
</dbReference>
<feature type="binding site" evidence="7">
    <location>
        <position position="161"/>
    </location>
    <ligand>
        <name>S-adenosyl-L-methionine</name>
        <dbReference type="ChEBI" id="CHEBI:59789"/>
    </ligand>
</feature>
<dbReference type="GO" id="GO:0141100">
    <property type="term" value="F:tRNA (guanine(18)-2'-O)-methyltransferase activity"/>
    <property type="evidence" value="ECO:0007669"/>
    <property type="project" value="UniProtKB-UniRule"/>
</dbReference>
<evidence type="ECO:0000256" key="2">
    <source>
        <dbReference type="ARBA" id="ARBA00022603"/>
    </source>
</evidence>
<name>A0AAV5B0X9_9FLAO</name>
<keyword evidence="4 7" id="KW-0949">S-adenosyl-L-methionine</keyword>
<evidence type="ECO:0000256" key="5">
    <source>
        <dbReference type="ARBA" id="ARBA00022694"/>
    </source>
</evidence>
<protein>
    <recommendedName>
        <fullName evidence="7">tRNA (guanosine(18)-2'-O)-methyltransferase</fullName>
        <ecNumber evidence="7">2.1.1.34</ecNumber>
    </recommendedName>
    <alternativeName>
        <fullName evidence="7">tRNA [Gm18] methyltransferase</fullName>
    </alternativeName>
</protein>
<keyword evidence="1 7" id="KW-0820">tRNA-binding</keyword>
<dbReference type="GO" id="GO:0000049">
    <property type="term" value="F:tRNA binding"/>
    <property type="evidence" value="ECO:0007669"/>
    <property type="project" value="UniProtKB-UniRule"/>
</dbReference>
<organism evidence="9 11">
    <name type="scientific">Capnocytophaga catalasegens</name>
    <dbReference type="NCBI Taxonomy" id="1004260"/>
    <lineage>
        <taxon>Bacteria</taxon>
        <taxon>Pseudomonadati</taxon>
        <taxon>Bacteroidota</taxon>
        <taxon>Flavobacteriia</taxon>
        <taxon>Flavobacteriales</taxon>
        <taxon>Flavobacteriaceae</taxon>
        <taxon>Capnocytophaga</taxon>
    </lineage>
</organism>
<dbReference type="EC" id="2.1.1.34" evidence="7"/>
<evidence type="ECO:0000256" key="6">
    <source>
        <dbReference type="ARBA" id="ARBA00022884"/>
    </source>
</evidence>
<keyword evidence="3 7" id="KW-0808">Transferase</keyword>
<keyword evidence="6 7" id="KW-0694">RNA-binding</keyword>
<dbReference type="AlphaFoldDB" id="A0AAV5B0X9"/>
<keyword evidence="12" id="KW-1185">Reference proteome</keyword>
<dbReference type="GO" id="GO:0002938">
    <property type="term" value="P:tRNA guanine ribose methylation"/>
    <property type="evidence" value="ECO:0007669"/>
    <property type="project" value="UniProtKB-UniRule"/>
</dbReference>
<dbReference type="EMBL" id="BQKA01000055">
    <property type="protein sequence ID" value="GJM51423.1"/>
    <property type="molecule type" value="Genomic_DNA"/>
</dbReference>
<reference evidence="9 12" key="1">
    <citation type="submission" date="2021-11" db="EMBL/GenBank/DDBJ databases">
        <title>Draft genome sequence of Capnocytophaga sp. strain KC07075 isolated from cat oral cavity.</title>
        <authorList>
            <person name="Suzuki M."/>
            <person name="Imaoka K."/>
            <person name="Kimura M."/>
            <person name="Morikawa S."/>
            <person name="Maeda K."/>
        </authorList>
    </citation>
    <scope>NUCLEOTIDE SEQUENCE</scope>
    <source>
        <strain evidence="9">KC07075</strain>
        <strain evidence="10 12">KC07079</strain>
    </source>
</reference>